<accession>A0A5R9DQG5</accession>
<proteinExistence type="predicted"/>
<comment type="caution">
    <text evidence="1">The sequence shown here is derived from an EMBL/GenBank/DDBJ whole genome shotgun (WGS) entry which is preliminary data.</text>
</comment>
<dbReference type="AlphaFoldDB" id="A0A5R9DQG5"/>
<sequence length="185" mass="20619">MGILGDSLNTAVEKTFTQPIPKSAPAQMRYLVKQEKGTRAVAQLLGVSQRTVERYVKGEIVKPRPKLAQRLAGEVRQRWQPRVRDRAKKQAATTGGIIIDTRARFGFTAAPGTTDDARLRRLTLALPPQHAARLFEAQQAGATEQQLQQITAEALGEVYFRDGGRRAQGLDVEFTDIDYLEFDLE</sequence>
<dbReference type="NCBIfam" id="NF047541">
    <property type="entry name" value="telomere_Tpg"/>
    <property type="match status" value="1"/>
</dbReference>
<dbReference type="Proteomes" id="UP000305921">
    <property type="component" value="Unassembled WGS sequence"/>
</dbReference>
<organism evidence="1 2">
    <name type="scientific">Streptomyces marianii</name>
    <dbReference type="NCBI Taxonomy" id="1817406"/>
    <lineage>
        <taxon>Bacteria</taxon>
        <taxon>Bacillati</taxon>
        <taxon>Actinomycetota</taxon>
        <taxon>Actinomycetes</taxon>
        <taxon>Kitasatosporales</taxon>
        <taxon>Streptomycetaceae</taxon>
        <taxon>Streptomyces</taxon>
    </lineage>
</organism>
<keyword evidence="2" id="KW-1185">Reference proteome</keyword>
<dbReference type="OrthoDB" id="3868195at2"/>
<evidence type="ECO:0000313" key="2">
    <source>
        <dbReference type="Proteomes" id="UP000305921"/>
    </source>
</evidence>
<protein>
    <submittedName>
        <fullName evidence="1">XRE family transcriptional regulator</fullName>
    </submittedName>
</protein>
<name>A0A5R9DQG5_9ACTN</name>
<dbReference type="RefSeq" id="WP_138058531.1">
    <property type="nucleotide sequence ID" value="NZ_VAWE01000006.1"/>
</dbReference>
<reference evidence="1 2" key="1">
    <citation type="submission" date="2019-05" db="EMBL/GenBank/DDBJ databases">
        <title>Streptomyces marianii sp. nov., a novel marine actinomycete from southern coast of India.</title>
        <authorList>
            <person name="Iniyan A.M."/>
            <person name="Wink J."/>
            <person name="Ramprasad E."/>
            <person name="Ramana C.V."/>
            <person name="Bunk B."/>
            <person name="Sproer C."/>
            <person name="Joseph F.-J.R.S."/>
            <person name="Vincent S.G.P."/>
        </authorList>
    </citation>
    <scope>NUCLEOTIDE SEQUENCE [LARGE SCALE GENOMIC DNA]</scope>
    <source>
        <strain evidence="1 2">ICN19</strain>
    </source>
</reference>
<dbReference type="InterPro" id="IPR058118">
    <property type="entry name" value="Tpg"/>
</dbReference>
<evidence type="ECO:0000313" key="1">
    <source>
        <dbReference type="EMBL" id="TLQ38618.1"/>
    </source>
</evidence>
<dbReference type="EMBL" id="VAWE01000006">
    <property type="protein sequence ID" value="TLQ38618.1"/>
    <property type="molecule type" value="Genomic_DNA"/>
</dbReference>
<gene>
    <name evidence="1" type="ORF">FEF34_40795</name>
</gene>